<proteinExistence type="predicted"/>
<dbReference type="PANTHER" id="PTHR48081">
    <property type="entry name" value="AB HYDROLASE SUPERFAMILY PROTEIN C4A8.06C"/>
    <property type="match status" value="1"/>
</dbReference>
<keyword evidence="4" id="KW-1185">Reference proteome</keyword>
<dbReference type="SUPFAM" id="SSF53474">
    <property type="entry name" value="alpha/beta-Hydrolases"/>
    <property type="match status" value="1"/>
</dbReference>
<gene>
    <name evidence="3" type="ORF">SCHPADRAFT_857630</name>
</gene>
<reference evidence="3 4" key="1">
    <citation type="submission" date="2015-04" db="EMBL/GenBank/DDBJ databases">
        <title>Complete genome sequence of Schizopora paradoxa KUC8140, a cosmopolitan wood degrader in East Asia.</title>
        <authorList>
            <consortium name="DOE Joint Genome Institute"/>
            <person name="Min B."/>
            <person name="Park H."/>
            <person name="Jang Y."/>
            <person name="Kim J.-J."/>
            <person name="Kim K.H."/>
            <person name="Pangilinan J."/>
            <person name="Lipzen A."/>
            <person name="Riley R."/>
            <person name="Grigoriev I.V."/>
            <person name="Spatafora J.W."/>
            <person name="Choi I.-G."/>
        </authorList>
    </citation>
    <scope>NUCLEOTIDE SEQUENCE [LARGE SCALE GENOMIC DNA]</scope>
    <source>
        <strain evidence="3 4">KUC8140</strain>
    </source>
</reference>
<dbReference type="InterPro" id="IPR013094">
    <property type="entry name" value="AB_hydrolase_3"/>
</dbReference>
<dbReference type="Proteomes" id="UP000053477">
    <property type="component" value="Unassembled WGS sequence"/>
</dbReference>
<dbReference type="OrthoDB" id="433474at2759"/>
<evidence type="ECO:0000313" key="3">
    <source>
        <dbReference type="EMBL" id="KLO09669.1"/>
    </source>
</evidence>
<evidence type="ECO:0000259" key="2">
    <source>
        <dbReference type="Pfam" id="PF07859"/>
    </source>
</evidence>
<name>A0A0H2RD01_9AGAM</name>
<evidence type="ECO:0000256" key="1">
    <source>
        <dbReference type="ARBA" id="ARBA00022801"/>
    </source>
</evidence>
<dbReference type="Pfam" id="PF07859">
    <property type="entry name" value="Abhydrolase_3"/>
    <property type="match status" value="1"/>
</dbReference>
<feature type="domain" description="Alpha/beta hydrolase fold-3" evidence="2">
    <location>
        <begin position="70"/>
        <end position="245"/>
    </location>
</feature>
<sequence length="303" mass="33393">MEAIKQIVTSKGVMGLIEPTIKAFAPLLQSRRGAIESTTRKTFQFGATERQSLDVYYPELSSDSPKPPILLFFYGGGLTYGNRIFPAPLDLVFKNCGAFFASRGILTVIPDYRLAPQAVYPEPVEDLRDAFRYVIANLGDAGDTKRVYLTGHSVGGSLLLSMLLSENPRFIEHEELKRHVKGIVPRGAGCAFDLIPPPVVSVYHTFYGSQEKSVTLSPLGLLKEASQKTLDALPPMLIIQAEDEPPFVSTPLKGFNALFEERTGKKIEVKVAEGHNHISVNMALNSGEGEQWGEELVKWVKDN</sequence>
<evidence type="ECO:0000313" key="4">
    <source>
        <dbReference type="Proteomes" id="UP000053477"/>
    </source>
</evidence>
<dbReference type="Gene3D" id="3.40.50.1820">
    <property type="entry name" value="alpha/beta hydrolase"/>
    <property type="match status" value="1"/>
</dbReference>
<dbReference type="InParanoid" id="A0A0H2RD01"/>
<dbReference type="InterPro" id="IPR029058">
    <property type="entry name" value="AB_hydrolase_fold"/>
</dbReference>
<dbReference type="InterPro" id="IPR050300">
    <property type="entry name" value="GDXG_lipolytic_enzyme"/>
</dbReference>
<organism evidence="3 4">
    <name type="scientific">Schizopora paradoxa</name>
    <dbReference type="NCBI Taxonomy" id="27342"/>
    <lineage>
        <taxon>Eukaryota</taxon>
        <taxon>Fungi</taxon>
        <taxon>Dikarya</taxon>
        <taxon>Basidiomycota</taxon>
        <taxon>Agaricomycotina</taxon>
        <taxon>Agaricomycetes</taxon>
        <taxon>Hymenochaetales</taxon>
        <taxon>Schizoporaceae</taxon>
        <taxon>Schizopora</taxon>
    </lineage>
</organism>
<dbReference type="STRING" id="27342.A0A0H2RD01"/>
<keyword evidence="1 3" id="KW-0378">Hydrolase</keyword>
<dbReference type="AlphaFoldDB" id="A0A0H2RD01"/>
<dbReference type="GO" id="GO:0016787">
    <property type="term" value="F:hydrolase activity"/>
    <property type="evidence" value="ECO:0007669"/>
    <property type="project" value="UniProtKB-KW"/>
</dbReference>
<protein>
    <submittedName>
        <fullName evidence="3">Alpha/beta-hydrolase</fullName>
    </submittedName>
</protein>
<dbReference type="EMBL" id="KQ086048">
    <property type="protein sequence ID" value="KLO09669.1"/>
    <property type="molecule type" value="Genomic_DNA"/>
</dbReference>
<accession>A0A0H2RD01</accession>